<evidence type="ECO:0000313" key="3">
    <source>
        <dbReference type="Proteomes" id="UP000285146"/>
    </source>
</evidence>
<dbReference type="InterPro" id="IPR009571">
    <property type="entry name" value="SUR7/Rim9-like_fungi"/>
</dbReference>
<dbReference type="Gene3D" id="1.20.140.150">
    <property type="match status" value="1"/>
</dbReference>
<dbReference type="GO" id="GO:0035838">
    <property type="term" value="C:growing cell tip"/>
    <property type="evidence" value="ECO:0007669"/>
    <property type="project" value="TreeGrafter"/>
</dbReference>
<dbReference type="Pfam" id="PF06687">
    <property type="entry name" value="SUR7"/>
    <property type="match status" value="1"/>
</dbReference>
<dbReference type="EMBL" id="LKEB01000020">
    <property type="protein sequence ID" value="ROW13328.1"/>
    <property type="molecule type" value="Genomic_DNA"/>
</dbReference>
<dbReference type="OrthoDB" id="2354757at2759"/>
<keyword evidence="1" id="KW-0812">Transmembrane</keyword>
<organism evidence="2 3">
    <name type="scientific">Cytospora leucostoma</name>
    <dbReference type="NCBI Taxonomy" id="1230097"/>
    <lineage>
        <taxon>Eukaryota</taxon>
        <taxon>Fungi</taxon>
        <taxon>Dikarya</taxon>
        <taxon>Ascomycota</taxon>
        <taxon>Pezizomycotina</taxon>
        <taxon>Sordariomycetes</taxon>
        <taxon>Sordariomycetidae</taxon>
        <taxon>Diaporthales</taxon>
        <taxon>Cytosporaceae</taxon>
        <taxon>Cytospora</taxon>
    </lineage>
</organism>
<gene>
    <name evidence="2" type="ORF">VPNG_05530</name>
</gene>
<dbReference type="InterPro" id="IPR051380">
    <property type="entry name" value="pH-response_reg_palI/RIM9"/>
</dbReference>
<feature type="transmembrane region" description="Helical" evidence="1">
    <location>
        <begin position="181"/>
        <end position="202"/>
    </location>
</feature>
<evidence type="ECO:0000313" key="2">
    <source>
        <dbReference type="EMBL" id="ROW13328.1"/>
    </source>
</evidence>
<dbReference type="PANTHER" id="PTHR28013:SF7">
    <property type="entry name" value="PALI-DOMAIN-CONTAINING PROTEIN"/>
    <property type="match status" value="1"/>
</dbReference>
<keyword evidence="1" id="KW-1133">Transmembrane helix</keyword>
<feature type="transmembrane region" description="Helical" evidence="1">
    <location>
        <begin position="12"/>
        <end position="32"/>
    </location>
</feature>
<reference evidence="2 3" key="1">
    <citation type="submission" date="2015-09" db="EMBL/GenBank/DDBJ databases">
        <title>Host preference determinants of Valsa canker pathogens revealed by comparative genomics.</title>
        <authorList>
            <person name="Yin Z."/>
            <person name="Huang L."/>
        </authorList>
    </citation>
    <scope>NUCLEOTIDE SEQUENCE [LARGE SCALE GENOMIC DNA]</scope>
    <source>
        <strain evidence="2 3">SXYLt</strain>
    </source>
</reference>
<accession>A0A423XBK4</accession>
<sequence>MAVTGFFHHIGTFLLLATTVLLIITTISAPVVNDIGILKVTLSNATNDHYSQVSFGTFGYCYLNTADDDRDYCSHSHVGYRPANIMTSIEDTSFSKTSRDATHVLTRVMILHPIATGIAFIAFLLALGSGFFGSLLAAFTSLLAFVTTLVALICDFVLFAIVRDNVNGDGTGSHASYSVGIWTILAAAITSLLGAAVVLLTCCSARLHKRRRDSAVIKSDYGAPARRRRWF</sequence>
<comment type="caution">
    <text evidence="2">The sequence shown here is derived from an EMBL/GenBank/DDBJ whole genome shotgun (WGS) entry which is preliminary data.</text>
</comment>
<evidence type="ECO:0008006" key="4">
    <source>
        <dbReference type="Google" id="ProtNLM"/>
    </source>
</evidence>
<feature type="transmembrane region" description="Helical" evidence="1">
    <location>
        <begin position="135"/>
        <end position="161"/>
    </location>
</feature>
<dbReference type="STRING" id="1230097.A0A423XBK4"/>
<protein>
    <recommendedName>
        <fullName evidence="4">Pali-domain-containing protein</fullName>
    </recommendedName>
</protein>
<dbReference type="AlphaFoldDB" id="A0A423XBK4"/>
<evidence type="ECO:0000256" key="1">
    <source>
        <dbReference type="SAM" id="Phobius"/>
    </source>
</evidence>
<keyword evidence="1" id="KW-0472">Membrane</keyword>
<dbReference type="FunCoup" id="A0A423XBK4">
    <property type="interactions" value="5"/>
</dbReference>
<dbReference type="GO" id="GO:0032153">
    <property type="term" value="C:cell division site"/>
    <property type="evidence" value="ECO:0007669"/>
    <property type="project" value="TreeGrafter"/>
</dbReference>
<dbReference type="GO" id="GO:0005886">
    <property type="term" value="C:plasma membrane"/>
    <property type="evidence" value="ECO:0007669"/>
    <property type="project" value="InterPro"/>
</dbReference>
<name>A0A423XBK4_9PEZI</name>
<proteinExistence type="predicted"/>
<dbReference type="PANTHER" id="PTHR28013">
    <property type="entry name" value="PROTEIN DCV1-RELATED"/>
    <property type="match status" value="1"/>
</dbReference>
<dbReference type="Proteomes" id="UP000285146">
    <property type="component" value="Unassembled WGS sequence"/>
</dbReference>
<keyword evidence="3" id="KW-1185">Reference proteome</keyword>
<dbReference type="InParanoid" id="A0A423XBK4"/>
<feature type="transmembrane region" description="Helical" evidence="1">
    <location>
        <begin position="109"/>
        <end position="128"/>
    </location>
</feature>